<dbReference type="AlphaFoldDB" id="A0A1J1IT60"/>
<name>A0A1J1IT60_9DIPT</name>
<dbReference type="Proteomes" id="UP000183832">
    <property type="component" value="Unassembled WGS sequence"/>
</dbReference>
<sequence>MEDARIMLKLRFASSFKAFHNMANTAMLLGNYGFKIFKMTKNSKISAITHSYYGFRLRKSCPRTDDYDIRSQKAEKNFYSRLTTSEKLT</sequence>
<proteinExistence type="predicted"/>
<evidence type="ECO:0000313" key="1">
    <source>
        <dbReference type="EMBL" id="CRL02764.1"/>
    </source>
</evidence>
<dbReference type="EMBL" id="CVRI01000058">
    <property type="protein sequence ID" value="CRL02764.1"/>
    <property type="molecule type" value="Genomic_DNA"/>
</dbReference>
<keyword evidence="2" id="KW-1185">Reference proteome</keyword>
<reference evidence="1 2" key="1">
    <citation type="submission" date="2015-04" db="EMBL/GenBank/DDBJ databases">
        <authorList>
            <person name="Syromyatnikov M.Y."/>
            <person name="Popov V.N."/>
        </authorList>
    </citation>
    <scope>NUCLEOTIDE SEQUENCE [LARGE SCALE GENOMIC DNA]</scope>
</reference>
<evidence type="ECO:0000313" key="2">
    <source>
        <dbReference type="Proteomes" id="UP000183832"/>
    </source>
</evidence>
<gene>
    <name evidence="1" type="ORF">CLUMA_CG016024</name>
</gene>
<accession>A0A1J1IT60</accession>
<organism evidence="1 2">
    <name type="scientific">Clunio marinus</name>
    <dbReference type="NCBI Taxonomy" id="568069"/>
    <lineage>
        <taxon>Eukaryota</taxon>
        <taxon>Metazoa</taxon>
        <taxon>Ecdysozoa</taxon>
        <taxon>Arthropoda</taxon>
        <taxon>Hexapoda</taxon>
        <taxon>Insecta</taxon>
        <taxon>Pterygota</taxon>
        <taxon>Neoptera</taxon>
        <taxon>Endopterygota</taxon>
        <taxon>Diptera</taxon>
        <taxon>Nematocera</taxon>
        <taxon>Chironomoidea</taxon>
        <taxon>Chironomidae</taxon>
        <taxon>Clunio</taxon>
    </lineage>
</organism>
<protein>
    <submittedName>
        <fullName evidence="1">CLUMA_CG016024, isoform A</fullName>
    </submittedName>
</protein>